<dbReference type="InterPro" id="IPR001962">
    <property type="entry name" value="Asn_synthase"/>
</dbReference>
<dbReference type="Pfam" id="PF13537">
    <property type="entry name" value="GATase_7"/>
    <property type="match status" value="1"/>
</dbReference>
<comment type="catalytic activity">
    <reaction evidence="3">
        <text>L-aspartate + L-glutamine + ATP + H2O = L-asparagine + L-glutamate + AMP + diphosphate + H(+)</text>
        <dbReference type="Rhea" id="RHEA:12228"/>
        <dbReference type="ChEBI" id="CHEBI:15377"/>
        <dbReference type="ChEBI" id="CHEBI:15378"/>
        <dbReference type="ChEBI" id="CHEBI:29985"/>
        <dbReference type="ChEBI" id="CHEBI:29991"/>
        <dbReference type="ChEBI" id="CHEBI:30616"/>
        <dbReference type="ChEBI" id="CHEBI:33019"/>
        <dbReference type="ChEBI" id="CHEBI:58048"/>
        <dbReference type="ChEBI" id="CHEBI:58359"/>
        <dbReference type="ChEBI" id="CHEBI:456215"/>
        <dbReference type="EC" id="6.3.5.4"/>
    </reaction>
</comment>
<accession>K1LTC5</accession>
<gene>
    <name evidence="6" type="primary">asnO</name>
    <name evidence="6" type="ORF">B879_03995</name>
</gene>
<reference evidence="6 7" key="1">
    <citation type="journal article" date="2012" name="J. Bacteriol.">
        <title>Draft Genome Sequence of Cecembia lonarensis Strain LW9T, Isolated from Lonar Lake, a Haloalkaline Lake in India.</title>
        <authorList>
            <person name="Shivaji S."/>
            <person name="Ara S."/>
            <person name="Singh A."/>
            <person name="Pinnaka A.K."/>
        </authorList>
    </citation>
    <scope>NUCLEOTIDE SEQUENCE [LARGE SCALE GENOMIC DNA]</scope>
    <source>
        <strain evidence="6 7">LW9</strain>
    </source>
</reference>
<feature type="domain" description="Asparagine synthetase" evidence="4">
    <location>
        <begin position="225"/>
        <end position="535"/>
    </location>
</feature>
<keyword evidence="7" id="KW-1185">Reference proteome</keyword>
<keyword evidence="6" id="KW-0436">Ligase</keyword>
<evidence type="ECO:0000256" key="3">
    <source>
        <dbReference type="ARBA" id="ARBA00048741"/>
    </source>
</evidence>
<dbReference type="Gene3D" id="3.60.20.10">
    <property type="entry name" value="Glutamine Phosphoribosylpyrophosphate, subunit 1, domain 1"/>
    <property type="match status" value="1"/>
</dbReference>
<dbReference type="InterPro" id="IPR014729">
    <property type="entry name" value="Rossmann-like_a/b/a_fold"/>
</dbReference>
<evidence type="ECO:0000313" key="7">
    <source>
        <dbReference type="Proteomes" id="UP000004478"/>
    </source>
</evidence>
<dbReference type="InterPro" id="IPR017932">
    <property type="entry name" value="GATase_2_dom"/>
</dbReference>
<dbReference type="SUPFAM" id="SSF52402">
    <property type="entry name" value="Adenine nucleotide alpha hydrolases-like"/>
    <property type="match status" value="1"/>
</dbReference>
<dbReference type="SUPFAM" id="SSF56235">
    <property type="entry name" value="N-terminal nucleophile aminohydrolases (Ntn hydrolases)"/>
    <property type="match status" value="1"/>
</dbReference>
<evidence type="ECO:0000259" key="4">
    <source>
        <dbReference type="Pfam" id="PF00733"/>
    </source>
</evidence>
<dbReference type="AlphaFoldDB" id="K1LTC5"/>
<dbReference type="InterPro" id="IPR029055">
    <property type="entry name" value="Ntn_hydrolases_N"/>
</dbReference>
<comment type="pathway">
    <text evidence="1">Amino-acid biosynthesis; L-asparagine biosynthesis; L-asparagine from L-aspartate (L-Gln route): step 1/1.</text>
</comment>
<name>K1LTC5_CECL9</name>
<sequence length="605" mass="70912">MKGFFGVIGKDPAQLQGIVQQFEVSSTQKSRTMKEPRCFISDYSPNQDALIMSKFPDYHLAAWVRLDNRDELLPLLGLGEAVSDEVVLLAAYDAYGEDCVKHLIGDFSFAIWDRKRQQIFLAKDQAGIRPLFYLQVGESIIFSTFIPSIKSAVDGKLPLNLPYLAKHLKNYPPEVGETFFKDIMRLKPAHYMLTDGALLEEKKYWELKPLELPRFKNREDYYALVRRHLEEAVRCRIRGKQRVGAQLSGGMDSSVITVLLSKMMDKRQLHTFSFVLDEQSKVHSKTKTDEQETQQEIIRYAALVPENHHHITRFHYRDIQEELQTRNLVMGGWEDGDSFWQDSLFKLAGEKQGVELMFSGFPGDEGVSEFGHHFFYEYLGNKNMWGILQYLFEFRVGGLRNIFRYFQYKRQGTGYPAYQKIQQERDLLHPESPFHQMLQDDSFPFYPTYREFLKNHALRYHTAQRAESEGSYAIRYSIETVYPLADIRLIQLLYSLPVELFKPKPFSRALFRNVCKGLLPDRVRLQYKYNYAYTLAFYDDYSHKKIEALRDYRIKNHTGLMIDAEVFRNKPHVHGEDKEERLAFMKELDFIIGLNWPSHGTQKDF</sequence>
<evidence type="ECO:0000256" key="2">
    <source>
        <dbReference type="ARBA" id="ARBA00012737"/>
    </source>
</evidence>
<organism evidence="6 7">
    <name type="scientific">Cecembia lonarensis (strain CCUG 58316 / KCTC 22772 / LW9)</name>
    <dbReference type="NCBI Taxonomy" id="1225176"/>
    <lineage>
        <taxon>Bacteria</taxon>
        <taxon>Pseudomonadati</taxon>
        <taxon>Bacteroidota</taxon>
        <taxon>Cytophagia</taxon>
        <taxon>Cytophagales</taxon>
        <taxon>Cyclobacteriaceae</taxon>
        <taxon>Cecembia</taxon>
    </lineage>
</organism>
<dbReference type="Gene3D" id="3.40.50.620">
    <property type="entry name" value="HUPs"/>
    <property type="match status" value="1"/>
</dbReference>
<dbReference type="Proteomes" id="UP000004478">
    <property type="component" value="Unassembled WGS sequence"/>
</dbReference>
<comment type="caution">
    <text evidence="6">The sequence shown here is derived from an EMBL/GenBank/DDBJ whole genome shotgun (WGS) entry which is preliminary data.</text>
</comment>
<dbReference type="PANTHER" id="PTHR43284:SF1">
    <property type="entry name" value="ASPARAGINE SYNTHETASE"/>
    <property type="match status" value="1"/>
</dbReference>
<evidence type="ECO:0000256" key="1">
    <source>
        <dbReference type="ARBA" id="ARBA00005187"/>
    </source>
</evidence>
<dbReference type="RefSeq" id="WP_009187015.1">
    <property type="nucleotide sequence ID" value="NZ_AMGM01000133.1"/>
</dbReference>
<dbReference type="InterPro" id="IPR051786">
    <property type="entry name" value="ASN_synthetase/amidase"/>
</dbReference>
<protein>
    <recommendedName>
        <fullName evidence="2">asparagine synthase (glutamine-hydrolyzing)</fullName>
        <ecNumber evidence="2">6.3.5.4</ecNumber>
    </recommendedName>
</protein>
<dbReference type="PANTHER" id="PTHR43284">
    <property type="entry name" value="ASPARAGINE SYNTHETASE (GLUTAMINE-HYDROLYZING)"/>
    <property type="match status" value="1"/>
</dbReference>
<dbReference type="GO" id="GO:0004066">
    <property type="term" value="F:asparagine synthase (glutamine-hydrolyzing) activity"/>
    <property type="evidence" value="ECO:0007669"/>
    <property type="project" value="UniProtKB-EC"/>
</dbReference>
<dbReference type="EMBL" id="AMGM01000133">
    <property type="protein sequence ID" value="EKB47409.1"/>
    <property type="molecule type" value="Genomic_DNA"/>
</dbReference>
<dbReference type="GO" id="GO:0006529">
    <property type="term" value="P:asparagine biosynthetic process"/>
    <property type="evidence" value="ECO:0007669"/>
    <property type="project" value="InterPro"/>
</dbReference>
<proteinExistence type="predicted"/>
<dbReference type="EC" id="6.3.5.4" evidence="2"/>
<evidence type="ECO:0000313" key="6">
    <source>
        <dbReference type="EMBL" id="EKB47409.1"/>
    </source>
</evidence>
<evidence type="ECO:0000259" key="5">
    <source>
        <dbReference type="Pfam" id="PF13537"/>
    </source>
</evidence>
<feature type="domain" description="Glutamine amidotransferase type-2" evidence="5">
    <location>
        <begin position="58"/>
        <end position="149"/>
    </location>
</feature>
<dbReference type="OrthoDB" id="9763290at2"/>
<dbReference type="Pfam" id="PF00733">
    <property type="entry name" value="Asn_synthase"/>
    <property type="match status" value="1"/>
</dbReference>